<proteinExistence type="predicted"/>
<name>A0A291H0L1_9MICO</name>
<dbReference type="Gene3D" id="3.40.50.720">
    <property type="entry name" value="NAD(P)-binding Rossmann-like Domain"/>
    <property type="match status" value="1"/>
</dbReference>
<organism evidence="1 2">
    <name type="scientific">Brachybacterium ginsengisoli</name>
    <dbReference type="NCBI Taxonomy" id="1331682"/>
    <lineage>
        <taxon>Bacteria</taxon>
        <taxon>Bacillati</taxon>
        <taxon>Actinomycetota</taxon>
        <taxon>Actinomycetes</taxon>
        <taxon>Micrococcales</taxon>
        <taxon>Dermabacteraceae</taxon>
        <taxon>Brachybacterium</taxon>
    </lineage>
</organism>
<sequence>MPTIAIIGAGPPLGCAIGRTFAEKGGFDVALVARGEAQLSAMTEAFARAGIQAAAFPADVTDRPALEDALSQAEQRFGPIDVLEYSPAPSLADLARHPLVSAVDLTVEDALPALETSFFGAITAIGQVLPGMLERGSGTILATTGAGSGPMVVPQVANANVANAALRNWLLSLHDSVTDRGVHVAHIALGARIGSGRPASEPDAIAALYWTAHLERTAPEIFHYDLADPSDTELADKFRTS</sequence>
<dbReference type="Pfam" id="PF00106">
    <property type="entry name" value="adh_short"/>
    <property type="match status" value="1"/>
</dbReference>
<dbReference type="KEGG" id="bgg:CFK41_14730"/>
<protein>
    <submittedName>
        <fullName evidence="1">Short-chain dehydrogenase</fullName>
    </submittedName>
</protein>
<dbReference type="PANTHER" id="PTHR43431:SF7">
    <property type="entry name" value="OXIDOREDUCTASE, SHORT CHAIN DEHYDROGENASE_REDUCTASE FAMILY (AFU_ORTHOLOGUE AFUA_5G14000)"/>
    <property type="match status" value="1"/>
</dbReference>
<evidence type="ECO:0000313" key="1">
    <source>
        <dbReference type="EMBL" id="ATG55894.1"/>
    </source>
</evidence>
<dbReference type="AlphaFoldDB" id="A0A291H0L1"/>
<dbReference type="RefSeq" id="WP_096800354.1">
    <property type="nucleotide sequence ID" value="NZ_CP023564.1"/>
</dbReference>
<reference evidence="1 2" key="1">
    <citation type="journal article" date="2014" name="Int. J. Syst. Evol. Microbiol.">
        <title>Brachybacterium ginsengisoli sp. nov., isolated from soil of a ginseng field.</title>
        <authorList>
            <person name="Hoang V.A."/>
            <person name="Kim Y.J."/>
            <person name="Nguyen N.L."/>
            <person name="Yang D.C."/>
        </authorList>
    </citation>
    <scope>NUCLEOTIDE SEQUENCE [LARGE SCALE GENOMIC DNA]</scope>
    <source>
        <strain evidence="1 2">DCY80</strain>
    </source>
</reference>
<dbReference type="PANTHER" id="PTHR43431">
    <property type="entry name" value="OXIDOREDUCTASE, SHORT CHAIN DEHYDROGENASE/REDUCTASE FAMILY (AFU_ORTHOLOGUE AFUA_5G14000)"/>
    <property type="match status" value="1"/>
</dbReference>
<dbReference type="SUPFAM" id="SSF51735">
    <property type="entry name" value="NAD(P)-binding Rossmann-fold domains"/>
    <property type="match status" value="1"/>
</dbReference>
<evidence type="ECO:0000313" key="2">
    <source>
        <dbReference type="Proteomes" id="UP000217889"/>
    </source>
</evidence>
<keyword evidence="2" id="KW-1185">Reference proteome</keyword>
<dbReference type="InterPro" id="IPR002347">
    <property type="entry name" value="SDR_fam"/>
</dbReference>
<dbReference type="InterPro" id="IPR036291">
    <property type="entry name" value="NAD(P)-bd_dom_sf"/>
</dbReference>
<gene>
    <name evidence="1" type="ORF">CFK41_14730</name>
</gene>
<dbReference type="EMBL" id="CP023564">
    <property type="protein sequence ID" value="ATG55894.1"/>
    <property type="molecule type" value="Genomic_DNA"/>
</dbReference>
<accession>A0A291H0L1</accession>
<dbReference type="Proteomes" id="UP000217889">
    <property type="component" value="Chromosome"/>
</dbReference>
<dbReference type="OrthoDB" id="9799818at2"/>